<reference evidence="2" key="2">
    <citation type="journal article" date="2022" name="Microbiol. Resour. Announc.">
        <title>Whole-Genome Sequence of Entomortierella parvispora E1425, a Mucoromycotan Fungus Associated with Burkholderiaceae-Related Endosymbiotic Bacteria.</title>
        <authorList>
            <person name="Herlambang A."/>
            <person name="Guo Y."/>
            <person name="Takashima Y."/>
            <person name="Narisawa K."/>
            <person name="Ohta H."/>
            <person name="Nishizawa T."/>
        </authorList>
    </citation>
    <scope>NUCLEOTIDE SEQUENCE</scope>
    <source>
        <strain evidence="2">E1425</strain>
    </source>
</reference>
<name>A0A9P3M0H4_9FUNG</name>
<gene>
    <name evidence="2" type="ORF">EMPS_09905</name>
</gene>
<feature type="region of interest" description="Disordered" evidence="1">
    <location>
        <begin position="230"/>
        <end position="311"/>
    </location>
</feature>
<protein>
    <submittedName>
        <fullName evidence="2">Uncharacterized protein</fullName>
    </submittedName>
</protein>
<feature type="compositionally biased region" description="Polar residues" evidence="1">
    <location>
        <begin position="230"/>
        <end position="239"/>
    </location>
</feature>
<keyword evidence="3" id="KW-1185">Reference proteome</keyword>
<evidence type="ECO:0000256" key="1">
    <source>
        <dbReference type="SAM" id="MobiDB-lite"/>
    </source>
</evidence>
<evidence type="ECO:0000313" key="3">
    <source>
        <dbReference type="Proteomes" id="UP000827284"/>
    </source>
</evidence>
<feature type="compositionally biased region" description="Polar residues" evidence="1">
    <location>
        <begin position="263"/>
        <end position="291"/>
    </location>
</feature>
<feature type="compositionally biased region" description="Basic residues" evidence="1">
    <location>
        <begin position="243"/>
        <end position="255"/>
    </location>
</feature>
<reference evidence="2" key="1">
    <citation type="submission" date="2021-11" db="EMBL/GenBank/DDBJ databases">
        <authorList>
            <person name="Herlambang A."/>
            <person name="Guo Y."/>
            <person name="Takashima Y."/>
            <person name="Nishizawa T."/>
        </authorList>
    </citation>
    <scope>NUCLEOTIDE SEQUENCE</scope>
    <source>
        <strain evidence="2">E1425</strain>
    </source>
</reference>
<organism evidence="2 3">
    <name type="scientific">Entomortierella parvispora</name>
    <dbReference type="NCBI Taxonomy" id="205924"/>
    <lineage>
        <taxon>Eukaryota</taxon>
        <taxon>Fungi</taxon>
        <taxon>Fungi incertae sedis</taxon>
        <taxon>Mucoromycota</taxon>
        <taxon>Mortierellomycotina</taxon>
        <taxon>Mortierellomycetes</taxon>
        <taxon>Mortierellales</taxon>
        <taxon>Mortierellaceae</taxon>
        <taxon>Entomortierella</taxon>
    </lineage>
</organism>
<dbReference type="Proteomes" id="UP000827284">
    <property type="component" value="Unassembled WGS sequence"/>
</dbReference>
<dbReference type="AlphaFoldDB" id="A0A9P3M0H4"/>
<proteinExistence type="predicted"/>
<comment type="caution">
    <text evidence="2">The sequence shown here is derived from an EMBL/GenBank/DDBJ whole genome shotgun (WGS) entry which is preliminary data.</text>
</comment>
<dbReference type="OrthoDB" id="2371668at2759"/>
<sequence>MSNGHSSDGPSAQMAADPVPLDVRMAQLEQQLAALIGIHQKSTGDFDPELFPLQSTLGYVPNQNFIDLTTFGSGCLFKTPFCLAPLAPSEKAAFAARSPAIVGHDYSTPVPPEGLSLPAELKAHDKQLSDIQFQLSQTTKYLDYFMERTSRVPQERLPFLTVMEHLAGIRRLPSGQASAISQTRLDNIIRWVNPKVRNPPQVSSASAPYLVETKVMADLLAVMETNTRIWQPQAKSSEPGSSRKGRARPKKKPRGRSPEAKTTRSASSQPQAQPEKSSEPVSSGTTRSASSGPKGKDKSGFSRPPPQSRTQ</sequence>
<evidence type="ECO:0000313" key="2">
    <source>
        <dbReference type="EMBL" id="GJJ77546.1"/>
    </source>
</evidence>
<dbReference type="EMBL" id="BQFW01000013">
    <property type="protein sequence ID" value="GJJ77546.1"/>
    <property type="molecule type" value="Genomic_DNA"/>
</dbReference>
<accession>A0A9P3M0H4</accession>